<comment type="caution">
    <text evidence="1">The sequence shown here is derived from an EMBL/GenBank/DDBJ whole genome shotgun (WGS) entry which is preliminary data.</text>
</comment>
<gene>
    <name evidence="1" type="ORF">ACFORG_16910</name>
</gene>
<evidence type="ECO:0000313" key="2">
    <source>
        <dbReference type="Proteomes" id="UP001595629"/>
    </source>
</evidence>
<dbReference type="PROSITE" id="PS51257">
    <property type="entry name" value="PROKAR_LIPOPROTEIN"/>
    <property type="match status" value="1"/>
</dbReference>
<reference evidence="2" key="1">
    <citation type="journal article" date="2019" name="Int. J. Syst. Evol. Microbiol.">
        <title>The Global Catalogue of Microorganisms (GCM) 10K type strain sequencing project: providing services to taxonomists for standard genome sequencing and annotation.</title>
        <authorList>
            <consortium name="The Broad Institute Genomics Platform"/>
            <consortium name="The Broad Institute Genome Sequencing Center for Infectious Disease"/>
            <person name="Wu L."/>
            <person name="Ma J."/>
        </authorList>
    </citation>
    <scope>NUCLEOTIDE SEQUENCE [LARGE SCALE GENOMIC DNA]</scope>
    <source>
        <strain evidence="2">KCTC 42911</strain>
    </source>
</reference>
<sequence length="270" mass="27769">MKRAIFLVPVMGVLAACQPPVPDSGAGFNTPDYQAQRTAALEGETVNGDPLVPPSAVSTEPLPLGSAQTTAEGTRLVPAPTAVEAGTDATGAPLYVPQQGDTSQDIANETAAALAASNANSGVAPLQASPTNPAPPVLNSAGLSEEQDFGAVSSTRSIEGDAQRLEQARANYEVVQPTAVPQRSGEAQPNIVQYALTTNHPKGTQVYSRAGFNLEAKAQRACAGYPSADQAQIAFLEGGGPQRDRKGLDPDGDGYACGWDPSTFRRAVGN</sequence>
<evidence type="ECO:0000313" key="1">
    <source>
        <dbReference type="EMBL" id="MFC3615439.1"/>
    </source>
</evidence>
<name>A0ABV7TKZ7_9RHOB</name>
<protein>
    <recommendedName>
        <fullName evidence="3">Excalibur calcium-binding domain-containing protein</fullName>
    </recommendedName>
</protein>
<organism evidence="1 2">
    <name type="scientific">Lutimaribacter marinistellae</name>
    <dbReference type="NCBI Taxonomy" id="1820329"/>
    <lineage>
        <taxon>Bacteria</taxon>
        <taxon>Pseudomonadati</taxon>
        <taxon>Pseudomonadota</taxon>
        <taxon>Alphaproteobacteria</taxon>
        <taxon>Rhodobacterales</taxon>
        <taxon>Roseobacteraceae</taxon>
        <taxon>Lutimaribacter</taxon>
    </lineage>
</organism>
<proteinExistence type="predicted"/>
<evidence type="ECO:0008006" key="3">
    <source>
        <dbReference type="Google" id="ProtNLM"/>
    </source>
</evidence>
<dbReference type="Proteomes" id="UP001595629">
    <property type="component" value="Unassembled WGS sequence"/>
</dbReference>
<dbReference type="RefSeq" id="WP_386736710.1">
    <property type="nucleotide sequence ID" value="NZ_JBHRXI010000017.1"/>
</dbReference>
<keyword evidence="2" id="KW-1185">Reference proteome</keyword>
<dbReference type="EMBL" id="JBHRXI010000017">
    <property type="protein sequence ID" value="MFC3615439.1"/>
    <property type="molecule type" value="Genomic_DNA"/>
</dbReference>
<accession>A0ABV7TKZ7</accession>